<evidence type="ECO:0000256" key="2">
    <source>
        <dbReference type="ARBA" id="ARBA00022475"/>
    </source>
</evidence>
<dbReference type="OrthoDB" id="178667at2"/>
<feature type="transmembrane region" description="Helical" evidence="6">
    <location>
        <begin position="366"/>
        <end position="385"/>
    </location>
</feature>
<gene>
    <name evidence="7" type="ORF">BGE01nite_00430</name>
</gene>
<feature type="transmembrane region" description="Helical" evidence="6">
    <location>
        <begin position="92"/>
        <end position="112"/>
    </location>
</feature>
<evidence type="ECO:0000256" key="5">
    <source>
        <dbReference type="ARBA" id="ARBA00023136"/>
    </source>
</evidence>
<evidence type="ECO:0000256" key="3">
    <source>
        <dbReference type="ARBA" id="ARBA00022692"/>
    </source>
</evidence>
<keyword evidence="3 6" id="KW-0812">Transmembrane</keyword>
<evidence type="ECO:0000256" key="4">
    <source>
        <dbReference type="ARBA" id="ARBA00022989"/>
    </source>
</evidence>
<dbReference type="RefSeq" id="WP_146848243.1">
    <property type="nucleotide sequence ID" value="NZ_BKAG01000001.1"/>
</dbReference>
<dbReference type="Gene3D" id="1.20.1740.10">
    <property type="entry name" value="Amino acid/polyamine transporter I"/>
    <property type="match status" value="1"/>
</dbReference>
<dbReference type="AlphaFoldDB" id="A0A512M1Z3"/>
<comment type="caution">
    <text evidence="7">The sequence shown here is derived from an EMBL/GenBank/DDBJ whole genome shotgun (WGS) entry which is preliminary data.</text>
</comment>
<dbReference type="InterPro" id="IPR002293">
    <property type="entry name" value="AA/rel_permease1"/>
</dbReference>
<dbReference type="Proteomes" id="UP000321577">
    <property type="component" value="Unassembled WGS sequence"/>
</dbReference>
<keyword evidence="5 6" id="KW-0472">Membrane</keyword>
<organism evidence="7 8">
    <name type="scientific">Brevifollis gellanilyticus</name>
    <dbReference type="NCBI Taxonomy" id="748831"/>
    <lineage>
        <taxon>Bacteria</taxon>
        <taxon>Pseudomonadati</taxon>
        <taxon>Verrucomicrobiota</taxon>
        <taxon>Verrucomicrobiia</taxon>
        <taxon>Verrucomicrobiales</taxon>
        <taxon>Verrucomicrobiaceae</taxon>
    </lineage>
</organism>
<dbReference type="Pfam" id="PF13520">
    <property type="entry name" value="AA_permease_2"/>
    <property type="match status" value="1"/>
</dbReference>
<feature type="transmembrane region" description="Helical" evidence="6">
    <location>
        <begin position="198"/>
        <end position="219"/>
    </location>
</feature>
<keyword evidence="8" id="KW-1185">Reference proteome</keyword>
<sequence>MSDPKETQSPALAQSIGGWQIMFYGLGSMLGAGIYALIGKAAGGLGNAVWLAFLMAMIGAMLTGLSYACVGGRYAKAGGAAYVTHRGLGRPLLSYVIGIAVMMSGLTSMATGSQAIIDQIQKLMAWNLDENTMKLCSIGVVFLVGCVIYRGIRESMWLNILCTVIEASGLLFIIAVGVKYWGSVNYLESPGDTAAGGAGSGITLMLVMQGAVLTFYSFIGFEDILNVSEEVKDPAKNVPFGLIGAMVLATCIYMAVAITAVSVVPWQELAKSGTPLMDVASRAAPWFKGIGPVYAAITIFAIGNTALLNYLMGSRLLYGMSHQGLLPSILQKVHPVRKSPHIAVFVLFIIVSILILSGGVKALAESTVLLLLTVFTTVNISLVVLKRRPDEPRSGFEPPVVVPILGALVCASLIIVRLQTAITSGDEAQRTAPLIAGAIVVISLVLYKVLKPRNVVAKIED</sequence>
<feature type="transmembrane region" description="Helical" evidence="6">
    <location>
        <begin position="397"/>
        <end position="419"/>
    </location>
</feature>
<feature type="transmembrane region" description="Helical" evidence="6">
    <location>
        <begin position="286"/>
        <end position="311"/>
    </location>
</feature>
<evidence type="ECO:0000256" key="6">
    <source>
        <dbReference type="SAM" id="Phobius"/>
    </source>
</evidence>
<dbReference type="InterPro" id="IPR050367">
    <property type="entry name" value="APC_superfamily"/>
</dbReference>
<proteinExistence type="predicted"/>
<feature type="transmembrane region" description="Helical" evidence="6">
    <location>
        <begin position="240"/>
        <end position="266"/>
    </location>
</feature>
<keyword evidence="2" id="KW-1003">Cell membrane</keyword>
<dbReference type="GO" id="GO:0022857">
    <property type="term" value="F:transmembrane transporter activity"/>
    <property type="evidence" value="ECO:0007669"/>
    <property type="project" value="InterPro"/>
</dbReference>
<accession>A0A512M1Z3</accession>
<evidence type="ECO:0000313" key="7">
    <source>
        <dbReference type="EMBL" id="GEP40752.1"/>
    </source>
</evidence>
<dbReference type="PANTHER" id="PTHR42770">
    <property type="entry name" value="AMINO ACID TRANSPORTER-RELATED"/>
    <property type="match status" value="1"/>
</dbReference>
<feature type="transmembrane region" description="Helical" evidence="6">
    <location>
        <begin position="21"/>
        <end position="38"/>
    </location>
</feature>
<feature type="transmembrane region" description="Helical" evidence="6">
    <location>
        <begin position="50"/>
        <end position="71"/>
    </location>
</feature>
<reference evidence="7 8" key="1">
    <citation type="submission" date="2019-07" db="EMBL/GenBank/DDBJ databases">
        <title>Whole genome shotgun sequence of Brevifollis gellanilyticus NBRC 108608.</title>
        <authorList>
            <person name="Hosoyama A."/>
            <person name="Uohara A."/>
            <person name="Ohji S."/>
            <person name="Ichikawa N."/>
        </authorList>
    </citation>
    <scope>NUCLEOTIDE SEQUENCE [LARGE SCALE GENOMIC DNA]</scope>
    <source>
        <strain evidence="7 8">NBRC 108608</strain>
    </source>
</reference>
<keyword evidence="4 6" id="KW-1133">Transmembrane helix</keyword>
<comment type="subcellular location">
    <subcellularLocation>
        <location evidence="1">Cell membrane</location>
        <topology evidence="1">Multi-pass membrane protein</topology>
    </subcellularLocation>
</comment>
<feature type="transmembrane region" description="Helical" evidence="6">
    <location>
        <begin position="156"/>
        <end position="178"/>
    </location>
</feature>
<evidence type="ECO:0000313" key="8">
    <source>
        <dbReference type="Proteomes" id="UP000321577"/>
    </source>
</evidence>
<dbReference type="EMBL" id="BKAG01000001">
    <property type="protein sequence ID" value="GEP40752.1"/>
    <property type="molecule type" value="Genomic_DNA"/>
</dbReference>
<dbReference type="GO" id="GO:0005886">
    <property type="term" value="C:plasma membrane"/>
    <property type="evidence" value="ECO:0007669"/>
    <property type="project" value="UniProtKB-SubCell"/>
</dbReference>
<name>A0A512M1Z3_9BACT</name>
<protein>
    <submittedName>
        <fullName evidence="7">Amino acid permease</fullName>
    </submittedName>
</protein>
<dbReference type="PIRSF" id="PIRSF006060">
    <property type="entry name" value="AA_transporter"/>
    <property type="match status" value="1"/>
</dbReference>
<feature type="transmembrane region" description="Helical" evidence="6">
    <location>
        <begin position="132"/>
        <end position="149"/>
    </location>
</feature>
<feature type="transmembrane region" description="Helical" evidence="6">
    <location>
        <begin position="431"/>
        <end position="450"/>
    </location>
</feature>
<feature type="transmembrane region" description="Helical" evidence="6">
    <location>
        <begin position="342"/>
        <end position="360"/>
    </location>
</feature>
<dbReference type="PANTHER" id="PTHR42770:SF11">
    <property type="entry name" value="INNER MEMBRANE TRANSPORT PROTEIN YBAT"/>
    <property type="match status" value="1"/>
</dbReference>
<evidence type="ECO:0000256" key="1">
    <source>
        <dbReference type="ARBA" id="ARBA00004651"/>
    </source>
</evidence>